<dbReference type="Proteomes" id="UP000746471">
    <property type="component" value="Unassembled WGS sequence"/>
</dbReference>
<organism evidence="2 3">
    <name type="scientific">Fusibacter paucivorans</name>
    <dbReference type="NCBI Taxonomy" id="76009"/>
    <lineage>
        <taxon>Bacteria</taxon>
        <taxon>Bacillati</taxon>
        <taxon>Bacillota</taxon>
        <taxon>Clostridia</taxon>
        <taxon>Eubacteriales</taxon>
        <taxon>Eubacteriales Family XII. Incertae Sedis</taxon>
        <taxon>Fusibacter</taxon>
    </lineage>
</organism>
<dbReference type="Gene3D" id="3.40.50.150">
    <property type="entry name" value="Vaccinia Virus protein VP39"/>
    <property type="match status" value="1"/>
</dbReference>
<keyword evidence="3" id="KW-1185">Reference proteome</keyword>
<proteinExistence type="predicted"/>
<dbReference type="SUPFAM" id="SSF53335">
    <property type="entry name" value="S-adenosyl-L-methionine-dependent methyltransferases"/>
    <property type="match status" value="1"/>
</dbReference>
<dbReference type="EMBL" id="JAHBCL010000022">
    <property type="protein sequence ID" value="MBS7527575.1"/>
    <property type="molecule type" value="Genomic_DNA"/>
</dbReference>
<dbReference type="InterPro" id="IPR000241">
    <property type="entry name" value="RlmKL-like_Mtase"/>
</dbReference>
<accession>A0ABS5PQY8</accession>
<comment type="caution">
    <text evidence="2">The sequence shown here is derived from an EMBL/GenBank/DDBJ whole genome shotgun (WGS) entry which is preliminary data.</text>
</comment>
<dbReference type="InterPro" id="IPR029063">
    <property type="entry name" value="SAM-dependent_MTases_sf"/>
</dbReference>
<gene>
    <name evidence="2" type="ORF">KHM83_12895</name>
</gene>
<protein>
    <recommendedName>
        <fullName evidence="1">Ribosomal RNA large subunit methyltransferase K/L-like methyltransferase domain-containing protein</fullName>
    </recommendedName>
</protein>
<dbReference type="Pfam" id="PF01170">
    <property type="entry name" value="UPF0020"/>
    <property type="match status" value="1"/>
</dbReference>
<feature type="domain" description="Ribosomal RNA large subunit methyltransferase K/L-like methyltransferase" evidence="1">
    <location>
        <begin position="137"/>
        <end position="289"/>
    </location>
</feature>
<evidence type="ECO:0000259" key="1">
    <source>
        <dbReference type="Pfam" id="PF01170"/>
    </source>
</evidence>
<evidence type="ECO:0000313" key="3">
    <source>
        <dbReference type="Proteomes" id="UP000746471"/>
    </source>
</evidence>
<dbReference type="RefSeq" id="WP_213237437.1">
    <property type="nucleotide sequence ID" value="NZ_JAHBCL010000022.1"/>
</dbReference>
<sequence length="335" mass="38007">MDYGILRLPHQNSRYDEATEKLMAHELAIVMNGIGQAYIAKGYQSFGSIELFVFNVSEALSERVFSALERLSSRLALFEISGDWLKPVESYWSPYMRSDFASILKYSGKTNEAFTGMMINIGIFSSDFAGDFNMPLTVFDPMSGRGTTLYKALMVGYHATGVELNKQDAVEMNQYVKRYLKYHHYKHETLHQTIVKDGKQYGTKYTITTADTKEHYKAGEQRSLQFASGDTVMSNLYHKKRHAHVLVTDLPYGVQHSGKVVMTLLQKALPVWHAMLKTGGVAVVAYNTYHLDRAVLVDAFKAAGYNVMTEAPYDDFEHWVEQAVNRDIIVAKCER</sequence>
<name>A0ABS5PQY8_9FIRM</name>
<reference evidence="2 3" key="1">
    <citation type="submission" date="2021-05" db="EMBL/GenBank/DDBJ databases">
        <title>Fusibacter ferrireducens sp. nov., an anaerobic, sulfur- and Fe-reducing bacterium isolated from the mangrove sediment.</title>
        <authorList>
            <person name="Qiu D."/>
        </authorList>
    </citation>
    <scope>NUCLEOTIDE SEQUENCE [LARGE SCALE GENOMIC DNA]</scope>
    <source>
        <strain evidence="2 3">DSM 12116</strain>
    </source>
</reference>
<evidence type="ECO:0000313" key="2">
    <source>
        <dbReference type="EMBL" id="MBS7527575.1"/>
    </source>
</evidence>